<evidence type="ECO:0000313" key="2">
    <source>
        <dbReference type="Proteomes" id="UP001233360"/>
    </source>
</evidence>
<sequence length="186" mass="22168">MKKAKFTSIDQMTTDEWQIIEAFEMQEIKKLPEMIIEQLKLLGKGHHQPYLIDRLQHSLQTATRAYKDNASEEMVIAALIHDIGDNLAAYNHASFAAALIQPYVTEKTYWIVKHHDIFQGYYYWDVLGLDKNSRNKFKSHPYFDECDYFCREWDRPSFDPDYETMSLEDFTPMIERIFTRKPYSVY</sequence>
<dbReference type="Proteomes" id="UP001233360">
    <property type="component" value="Unassembled WGS sequence"/>
</dbReference>
<dbReference type="EMBL" id="JAUTBK010000002">
    <property type="protein sequence ID" value="MDQ1207983.1"/>
    <property type="molecule type" value="Genomic_DNA"/>
</dbReference>
<dbReference type="Gene3D" id="1.10.3210.10">
    <property type="entry name" value="Hypothetical protein af1432"/>
    <property type="match status" value="1"/>
</dbReference>
<keyword evidence="2" id="KW-1185">Reference proteome</keyword>
<comment type="caution">
    <text evidence="1">The sequence shown here is derived from an EMBL/GenBank/DDBJ whole genome shotgun (WGS) entry which is preliminary data.</text>
</comment>
<protein>
    <submittedName>
        <fullName evidence="1">HD phosphohydrolase</fullName>
    </submittedName>
</protein>
<gene>
    <name evidence="1" type="ORF">QE380_000906</name>
</gene>
<proteinExistence type="predicted"/>
<name>A0ABU0UUL7_ACIBI</name>
<dbReference type="PANTHER" id="PTHR40202">
    <property type="match status" value="1"/>
</dbReference>
<reference evidence="1 2" key="1">
    <citation type="submission" date="2023-07" db="EMBL/GenBank/DDBJ databases">
        <title>Functional and genomic diversity of the sorghum phyllosphere microbiome.</title>
        <authorList>
            <person name="Shade A."/>
        </authorList>
    </citation>
    <scope>NUCLEOTIDE SEQUENCE [LARGE SCALE GENOMIC DNA]</scope>
    <source>
        <strain evidence="1 2">SORGH_AS_0887</strain>
    </source>
</reference>
<dbReference type="SUPFAM" id="SSF109604">
    <property type="entry name" value="HD-domain/PDEase-like"/>
    <property type="match status" value="1"/>
</dbReference>
<dbReference type="PANTHER" id="PTHR40202:SF1">
    <property type="entry name" value="HD DOMAIN-CONTAINING PROTEIN"/>
    <property type="match status" value="1"/>
</dbReference>
<accession>A0ABU0UUL7</accession>
<evidence type="ECO:0000313" key="1">
    <source>
        <dbReference type="EMBL" id="MDQ1207983.1"/>
    </source>
</evidence>
<organism evidence="1 2">
    <name type="scientific">Acinetobacter baylyi</name>
    <dbReference type="NCBI Taxonomy" id="202950"/>
    <lineage>
        <taxon>Bacteria</taxon>
        <taxon>Pseudomonadati</taxon>
        <taxon>Pseudomonadota</taxon>
        <taxon>Gammaproteobacteria</taxon>
        <taxon>Moraxellales</taxon>
        <taxon>Moraxellaceae</taxon>
        <taxon>Acinetobacter</taxon>
    </lineage>
</organism>
<dbReference type="RefSeq" id="WP_307002358.1">
    <property type="nucleotide sequence ID" value="NZ_JAUTBK010000002.1"/>
</dbReference>
<dbReference type="InterPro" id="IPR052567">
    <property type="entry name" value="OP_Dioxygenase"/>
</dbReference>